<evidence type="ECO:0000256" key="1">
    <source>
        <dbReference type="ARBA" id="ARBA00022536"/>
    </source>
</evidence>
<dbReference type="SMART" id="SM00327">
    <property type="entry name" value="VWA"/>
    <property type="match status" value="1"/>
</dbReference>
<evidence type="ECO:0000313" key="5">
    <source>
        <dbReference type="EMBL" id="CAG5125097.1"/>
    </source>
</evidence>
<keyword evidence="2" id="KW-0677">Repeat</keyword>
<dbReference type="PANTHER" id="PTHR24020">
    <property type="entry name" value="COLLAGEN ALPHA"/>
    <property type="match status" value="1"/>
</dbReference>
<dbReference type="InterPro" id="IPR049883">
    <property type="entry name" value="NOTCH1_EGF-like"/>
</dbReference>
<dbReference type="Pfam" id="PF00092">
    <property type="entry name" value="VWA"/>
    <property type="match status" value="1"/>
</dbReference>
<dbReference type="PROSITE" id="PS00010">
    <property type="entry name" value="ASX_HYDROXYL"/>
    <property type="match status" value="1"/>
</dbReference>
<dbReference type="InterPro" id="IPR018097">
    <property type="entry name" value="EGF_Ca-bd_CS"/>
</dbReference>
<dbReference type="InterPro" id="IPR000152">
    <property type="entry name" value="EGF-type_Asp/Asn_hydroxyl_site"/>
</dbReference>
<dbReference type="AlphaFoldDB" id="A0A8S3Z689"/>
<dbReference type="SUPFAM" id="SSF53300">
    <property type="entry name" value="vWA-like"/>
    <property type="match status" value="1"/>
</dbReference>
<dbReference type="SMART" id="SM00181">
    <property type="entry name" value="EGF"/>
    <property type="match status" value="2"/>
</dbReference>
<gene>
    <name evidence="5" type="ORF">CUNI_LOCUS10655</name>
</gene>
<evidence type="ECO:0000256" key="2">
    <source>
        <dbReference type="ARBA" id="ARBA00022737"/>
    </source>
</evidence>
<dbReference type="PROSITE" id="PS01187">
    <property type="entry name" value="EGF_CA"/>
    <property type="match status" value="2"/>
</dbReference>
<feature type="domain" description="VWFA" evidence="4">
    <location>
        <begin position="202"/>
        <end position="377"/>
    </location>
</feature>
<dbReference type="EMBL" id="CAJHNH020001949">
    <property type="protein sequence ID" value="CAG5125097.1"/>
    <property type="molecule type" value="Genomic_DNA"/>
</dbReference>
<dbReference type="GO" id="GO:0005509">
    <property type="term" value="F:calcium ion binding"/>
    <property type="evidence" value="ECO:0007669"/>
    <property type="project" value="InterPro"/>
</dbReference>
<dbReference type="Gene3D" id="2.10.25.10">
    <property type="entry name" value="Laminin"/>
    <property type="match status" value="2"/>
</dbReference>
<reference evidence="5" key="1">
    <citation type="submission" date="2021-04" db="EMBL/GenBank/DDBJ databases">
        <authorList>
            <consortium name="Molecular Ecology Group"/>
        </authorList>
    </citation>
    <scope>NUCLEOTIDE SEQUENCE</scope>
</reference>
<name>A0A8S3Z689_9EUPU</name>
<dbReference type="InterPro" id="IPR009030">
    <property type="entry name" value="Growth_fac_rcpt_cys_sf"/>
</dbReference>
<evidence type="ECO:0000256" key="3">
    <source>
        <dbReference type="ARBA" id="ARBA00023157"/>
    </source>
</evidence>
<comment type="caution">
    <text evidence="5">The sequence shown here is derived from an EMBL/GenBank/DDBJ whole genome shotgun (WGS) entry which is preliminary data.</text>
</comment>
<evidence type="ECO:0000313" key="6">
    <source>
        <dbReference type="Proteomes" id="UP000678393"/>
    </source>
</evidence>
<dbReference type="SUPFAM" id="SSF57184">
    <property type="entry name" value="Growth factor receptor domain"/>
    <property type="match status" value="1"/>
</dbReference>
<sequence>CRVCEDMCVSSPNGLRCACKGGFHFNPANLSACLPISSACNRGFYINPQTRTCEDLNECLVRPCEQQCNNRAGDFECTCRPGFIVNPQDRYRCIASTSAATSVITSANTADRIAVCQIGFYRNPRTGLCEAEPRGCPPGYVVNPRNTSSCTDIDECQTPGLCEDKCVNLNGGYRCSCFSGSEVSSADWTSCEKIRVCTYPKDVIVLIDTTTSVGPTNYKLLLSFIAEFIRHFQYGNSRTKVAALLYSDIVRQLFDLDDYESQEDVINAILAAPYLGGNTMLNLAFDYVRENALFDTIRGGRSNAPDFVIVFIDGPSMNSALARAAAENLKNQDVTIIVVAIGNEVSVAELSSVASTPGDLLLVQGGFEYLDYVQQKLDRRVCSETDD</sequence>
<keyword evidence="3" id="KW-1015">Disulfide bond</keyword>
<feature type="non-terminal residue" evidence="5">
    <location>
        <position position="1"/>
    </location>
</feature>
<dbReference type="CDD" id="cd00054">
    <property type="entry name" value="EGF_CA"/>
    <property type="match status" value="2"/>
</dbReference>
<dbReference type="InterPro" id="IPR002035">
    <property type="entry name" value="VWF_A"/>
</dbReference>
<accession>A0A8S3Z689</accession>
<dbReference type="CDD" id="cd01450">
    <property type="entry name" value="vWFA_subfamily_ECM"/>
    <property type="match status" value="1"/>
</dbReference>
<dbReference type="InterPro" id="IPR036465">
    <property type="entry name" value="vWFA_dom_sf"/>
</dbReference>
<evidence type="ECO:0000259" key="4">
    <source>
        <dbReference type="PROSITE" id="PS50234"/>
    </source>
</evidence>
<dbReference type="InterPro" id="IPR050525">
    <property type="entry name" value="ECM_Assembly_Org"/>
</dbReference>
<dbReference type="SMART" id="SM00179">
    <property type="entry name" value="EGF_CA"/>
    <property type="match status" value="2"/>
</dbReference>
<dbReference type="InterPro" id="IPR000742">
    <property type="entry name" value="EGF"/>
</dbReference>
<protein>
    <recommendedName>
        <fullName evidence="4">VWFA domain-containing protein</fullName>
    </recommendedName>
</protein>
<keyword evidence="6" id="KW-1185">Reference proteome</keyword>
<dbReference type="Proteomes" id="UP000678393">
    <property type="component" value="Unassembled WGS sequence"/>
</dbReference>
<proteinExistence type="predicted"/>
<organism evidence="5 6">
    <name type="scientific">Candidula unifasciata</name>
    <dbReference type="NCBI Taxonomy" id="100452"/>
    <lineage>
        <taxon>Eukaryota</taxon>
        <taxon>Metazoa</taxon>
        <taxon>Spiralia</taxon>
        <taxon>Lophotrochozoa</taxon>
        <taxon>Mollusca</taxon>
        <taxon>Gastropoda</taxon>
        <taxon>Heterobranchia</taxon>
        <taxon>Euthyneura</taxon>
        <taxon>Panpulmonata</taxon>
        <taxon>Eupulmonata</taxon>
        <taxon>Stylommatophora</taxon>
        <taxon>Helicina</taxon>
        <taxon>Helicoidea</taxon>
        <taxon>Geomitridae</taxon>
        <taxon>Candidula</taxon>
    </lineage>
</organism>
<dbReference type="OrthoDB" id="6132182at2759"/>
<keyword evidence="1" id="KW-0245">EGF-like domain</keyword>
<dbReference type="InterPro" id="IPR001881">
    <property type="entry name" value="EGF-like_Ca-bd_dom"/>
</dbReference>
<dbReference type="Pfam" id="PF07645">
    <property type="entry name" value="EGF_CA"/>
    <property type="match status" value="2"/>
</dbReference>
<dbReference type="PROSITE" id="PS50234">
    <property type="entry name" value="VWFA"/>
    <property type="match status" value="1"/>
</dbReference>
<dbReference type="Gene3D" id="3.40.50.410">
    <property type="entry name" value="von Willebrand factor, type A domain"/>
    <property type="match status" value="1"/>
</dbReference>
<dbReference type="PANTHER" id="PTHR24020:SF84">
    <property type="entry name" value="VWFA DOMAIN-CONTAINING PROTEIN"/>
    <property type="match status" value="1"/>
</dbReference>